<evidence type="ECO:0000313" key="6">
    <source>
        <dbReference type="Proteomes" id="UP000578352"/>
    </source>
</evidence>
<feature type="domain" description="23S rRNA (guanine(745)-N(1))-methyltransferase N-terminal" evidence="4">
    <location>
        <begin position="12"/>
        <end position="47"/>
    </location>
</feature>
<dbReference type="EC" id="2.1.1.187" evidence="5"/>
<evidence type="ECO:0000256" key="2">
    <source>
        <dbReference type="PIRSR" id="PIRSR018249-2"/>
    </source>
</evidence>
<protein>
    <submittedName>
        <fullName evidence="5">23S rRNA (Guanine745-N1)-methyltransferase</fullName>
        <ecNumber evidence="5">2.1.1.187</ecNumber>
    </submittedName>
</protein>
<feature type="binding site" evidence="1">
    <location>
        <position position="34"/>
    </location>
    <ligand>
        <name>Zn(2+)</name>
        <dbReference type="ChEBI" id="CHEBI:29105"/>
    </ligand>
</feature>
<name>A0A853CTP0_9MICO</name>
<keyword evidence="1" id="KW-0862">Zinc</keyword>
<gene>
    <name evidence="5" type="ORF">HNR13_002029</name>
</gene>
<dbReference type="SUPFAM" id="SSF53335">
    <property type="entry name" value="S-adenosyl-L-methionine-dependent methyltransferases"/>
    <property type="match status" value="1"/>
</dbReference>
<dbReference type="InterPro" id="IPR016718">
    <property type="entry name" value="rRNA_m1G-MeTrfase_A_prd"/>
</dbReference>
<sequence length="268" mass="27961">MTDLTRLASWLRCPVCELDLEPVDRLTLGCANGHRHDVNKRGYVSLLGGGSKFAGDTAEMLDARDMVLEGGAYAPIATALAAAVAPAAHVLDAGAGTGYYLRAVLAASSGAAGLAMDLSPTAVARAVRSSPDVDGLVADTWRPLPVRSHRADAVLDVFAPRNLPEFHRVLRPGGTLAVVVPRAEHLASLREAGTMLDIPTDKAEDVIASADALYAPLAREHVAYDLALDDTLRLALAGMGPSARHAAASPAEATETTVSVDVLTFTPR</sequence>
<feature type="binding site" evidence="1">
    <location>
        <position position="13"/>
    </location>
    <ligand>
        <name>Zn(2+)</name>
        <dbReference type="ChEBI" id="CHEBI:29105"/>
    </ligand>
</feature>
<keyword evidence="2" id="KW-0949">S-adenosyl-L-methionine</keyword>
<evidence type="ECO:0000259" key="4">
    <source>
        <dbReference type="Pfam" id="PF21302"/>
    </source>
</evidence>
<dbReference type="PIRSF" id="PIRSF018249">
    <property type="entry name" value="MyrA_prd"/>
    <property type="match status" value="1"/>
</dbReference>
<feature type="binding site" evidence="2">
    <location>
        <position position="185"/>
    </location>
    <ligand>
        <name>S-adenosyl-L-methionine</name>
        <dbReference type="ChEBI" id="CHEBI:59789"/>
    </ligand>
</feature>
<keyword evidence="1" id="KW-0479">Metal-binding</keyword>
<organism evidence="5 6">
    <name type="scientific">Leifsonia shinshuensis</name>
    <dbReference type="NCBI Taxonomy" id="150026"/>
    <lineage>
        <taxon>Bacteria</taxon>
        <taxon>Bacillati</taxon>
        <taxon>Actinomycetota</taxon>
        <taxon>Actinomycetes</taxon>
        <taxon>Micrococcales</taxon>
        <taxon>Microbacteriaceae</taxon>
        <taxon>Leifsonia</taxon>
    </lineage>
</organism>
<dbReference type="InterPro" id="IPR048647">
    <property type="entry name" value="RlmA_N"/>
</dbReference>
<dbReference type="Proteomes" id="UP000578352">
    <property type="component" value="Unassembled WGS sequence"/>
</dbReference>
<feature type="binding site" evidence="2">
    <location>
        <begin position="97"/>
        <end position="98"/>
    </location>
    <ligand>
        <name>S-adenosyl-L-methionine</name>
        <dbReference type="ChEBI" id="CHEBI:59789"/>
    </ligand>
</feature>
<evidence type="ECO:0000313" key="5">
    <source>
        <dbReference type="EMBL" id="NYJ23742.1"/>
    </source>
</evidence>
<accession>A0A853CTP0</accession>
<feature type="binding site" evidence="1">
    <location>
        <position position="30"/>
    </location>
    <ligand>
        <name>Zn(2+)</name>
        <dbReference type="ChEBI" id="CHEBI:29105"/>
    </ligand>
</feature>
<dbReference type="GO" id="GO:0052911">
    <property type="term" value="F:23S rRNA (guanine(745)-N(1))-methyltransferase activity"/>
    <property type="evidence" value="ECO:0007669"/>
    <property type="project" value="UniProtKB-EC"/>
</dbReference>
<feature type="domain" description="Methyltransferase" evidence="3">
    <location>
        <begin position="90"/>
        <end position="174"/>
    </location>
</feature>
<dbReference type="GO" id="GO:0046872">
    <property type="term" value="F:metal ion binding"/>
    <property type="evidence" value="ECO:0007669"/>
    <property type="project" value="UniProtKB-KW"/>
</dbReference>
<dbReference type="InterPro" id="IPR041698">
    <property type="entry name" value="Methyltransf_25"/>
</dbReference>
<proteinExistence type="predicted"/>
<dbReference type="AlphaFoldDB" id="A0A853CTP0"/>
<evidence type="ECO:0000256" key="1">
    <source>
        <dbReference type="PIRSR" id="PIRSR018249-1"/>
    </source>
</evidence>
<dbReference type="RefSeq" id="WP_179605635.1">
    <property type="nucleotide sequence ID" value="NZ_BAABEH010000001.1"/>
</dbReference>
<dbReference type="Gene3D" id="3.40.50.150">
    <property type="entry name" value="Vaccinia Virus protein VP39"/>
    <property type="match status" value="1"/>
</dbReference>
<dbReference type="CDD" id="cd02440">
    <property type="entry name" value="AdoMet_MTases"/>
    <property type="match status" value="1"/>
</dbReference>
<dbReference type="Pfam" id="PF13649">
    <property type="entry name" value="Methyltransf_25"/>
    <property type="match status" value="1"/>
</dbReference>
<keyword evidence="5" id="KW-0489">Methyltransferase</keyword>
<dbReference type="InterPro" id="IPR029063">
    <property type="entry name" value="SAM-dependent_MTases_sf"/>
</dbReference>
<feature type="binding site" evidence="1">
    <location>
        <position position="16"/>
    </location>
    <ligand>
        <name>Zn(2+)</name>
        <dbReference type="ChEBI" id="CHEBI:29105"/>
    </ligand>
</feature>
<dbReference type="EMBL" id="JACCFL010000001">
    <property type="protein sequence ID" value="NYJ23742.1"/>
    <property type="molecule type" value="Genomic_DNA"/>
</dbReference>
<evidence type="ECO:0000259" key="3">
    <source>
        <dbReference type="Pfam" id="PF13649"/>
    </source>
</evidence>
<reference evidence="5 6" key="1">
    <citation type="submission" date="2020-07" db="EMBL/GenBank/DDBJ databases">
        <title>Sequencing the genomes of 1000 actinobacteria strains.</title>
        <authorList>
            <person name="Klenk H.-P."/>
        </authorList>
    </citation>
    <scope>NUCLEOTIDE SEQUENCE [LARGE SCALE GENOMIC DNA]</scope>
    <source>
        <strain evidence="5 6">DSM 15165</strain>
    </source>
</reference>
<dbReference type="Pfam" id="PF21302">
    <property type="entry name" value="Zn_ribbon_RlmA"/>
    <property type="match status" value="1"/>
</dbReference>
<feature type="binding site" evidence="2">
    <location>
        <position position="73"/>
    </location>
    <ligand>
        <name>S-adenosyl-L-methionine</name>
        <dbReference type="ChEBI" id="CHEBI:59789"/>
    </ligand>
</feature>
<comment type="caution">
    <text evidence="5">The sequence shown here is derived from an EMBL/GenBank/DDBJ whole genome shotgun (WGS) entry which is preliminary data.</text>
</comment>
<keyword evidence="5" id="KW-0808">Transferase</keyword>